<organism evidence="16 18">
    <name type="scientific">Rubrobacter radiotolerans</name>
    <name type="common">Arthrobacter radiotolerans</name>
    <dbReference type="NCBI Taxonomy" id="42256"/>
    <lineage>
        <taxon>Bacteria</taxon>
        <taxon>Bacillati</taxon>
        <taxon>Actinomycetota</taxon>
        <taxon>Rubrobacteria</taxon>
        <taxon>Rubrobacterales</taxon>
        <taxon>Rubrobacteraceae</taxon>
        <taxon>Rubrobacter</taxon>
    </lineage>
</organism>
<dbReference type="GO" id="GO:0030295">
    <property type="term" value="F:protein kinase activator activity"/>
    <property type="evidence" value="ECO:0007669"/>
    <property type="project" value="TreeGrafter"/>
</dbReference>
<reference evidence="16 18" key="1">
    <citation type="submission" date="2014-03" db="EMBL/GenBank/DDBJ databases">
        <title>Complete genome sequence of the Radio-Resistant Rubrobacter radiotolerans RSPS-4.</title>
        <authorList>
            <person name="Egas C.C."/>
            <person name="Barroso C.C."/>
            <person name="Froufe H.J.C."/>
            <person name="Pacheco J.J."/>
            <person name="Albuquerque L.L."/>
            <person name="da Costa M.M.S."/>
        </authorList>
    </citation>
    <scope>NUCLEOTIDE SEQUENCE [LARGE SCALE GENOMIC DNA]</scope>
    <source>
        <strain evidence="16 18">RSPS-4</strain>
    </source>
</reference>
<dbReference type="SMART" id="SM01079">
    <property type="entry name" value="CHASE"/>
    <property type="match status" value="1"/>
</dbReference>
<evidence type="ECO:0000256" key="9">
    <source>
        <dbReference type="ARBA" id="ARBA00023012"/>
    </source>
</evidence>
<dbReference type="InterPro" id="IPR005467">
    <property type="entry name" value="His_kinase_dom"/>
</dbReference>
<evidence type="ECO:0000256" key="13">
    <source>
        <dbReference type="SAM" id="Phobius"/>
    </source>
</evidence>
<dbReference type="InterPro" id="IPR006189">
    <property type="entry name" value="CHASE_dom"/>
</dbReference>
<accession>A0A023WZ10</accession>
<dbReference type="AlphaFoldDB" id="A0A023WZ10"/>
<evidence type="ECO:0000256" key="10">
    <source>
        <dbReference type="ARBA" id="ARBA00023136"/>
    </source>
</evidence>
<name>A0A023WZ10_RUBRA</name>
<dbReference type="Gene3D" id="1.10.287.130">
    <property type="match status" value="1"/>
</dbReference>
<keyword evidence="6 13" id="KW-0812">Transmembrane</keyword>
<dbReference type="SUPFAM" id="SSF47384">
    <property type="entry name" value="Homodimeric domain of signal transducing histidine kinase"/>
    <property type="match status" value="1"/>
</dbReference>
<dbReference type="InterPro" id="IPR003594">
    <property type="entry name" value="HATPase_dom"/>
</dbReference>
<dbReference type="Proteomes" id="UP001281130">
    <property type="component" value="Unassembled WGS sequence"/>
</dbReference>
<dbReference type="RefSeq" id="WP_051589170.1">
    <property type="nucleotide sequence ID" value="NZ_CP007514.1"/>
</dbReference>
<dbReference type="PANTHER" id="PTHR42878">
    <property type="entry name" value="TWO-COMPONENT HISTIDINE KINASE"/>
    <property type="match status" value="1"/>
</dbReference>
<keyword evidence="8 13" id="KW-1133">Transmembrane helix</keyword>
<reference evidence="17" key="2">
    <citation type="submission" date="2023-11" db="EMBL/GenBank/DDBJ databases">
        <title>MicrobeMod: A computational toolkit for identifying prokaryotic methylation and restriction-modification with nanopore sequencing.</title>
        <authorList>
            <person name="Crits-Christoph A."/>
            <person name="Kang S.C."/>
            <person name="Lee H."/>
            <person name="Ostrov N."/>
        </authorList>
    </citation>
    <scope>NUCLEOTIDE SEQUENCE</scope>
    <source>
        <strain evidence="17">ATCC 51242</strain>
    </source>
</reference>
<keyword evidence="12" id="KW-0175">Coiled coil</keyword>
<dbReference type="EMBL" id="JAWXXX010000001">
    <property type="protein sequence ID" value="MDX5892868.1"/>
    <property type="molecule type" value="Genomic_DNA"/>
</dbReference>
<dbReference type="InterPro" id="IPR036097">
    <property type="entry name" value="HisK_dim/P_sf"/>
</dbReference>
<evidence type="ECO:0000256" key="5">
    <source>
        <dbReference type="ARBA" id="ARBA00022679"/>
    </source>
</evidence>
<dbReference type="PRINTS" id="PR00344">
    <property type="entry name" value="BCTRLSENSOR"/>
</dbReference>
<dbReference type="PROSITE" id="PS50839">
    <property type="entry name" value="CHASE"/>
    <property type="match status" value="1"/>
</dbReference>
<evidence type="ECO:0000256" key="3">
    <source>
        <dbReference type="ARBA" id="ARBA00012438"/>
    </source>
</evidence>
<dbReference type="InterPro" id="IPR003661">
    <property type="entry name" value="HisK_dim/P_dom"/>
</dbReference>
<dbReference type="HOGENOM" id="CLU_000445_114_62_11"/>
<evidence type="ECO:0000259" key="14">
    <source>
        <dbReference type="PROSITE" id="PS50109"/>
    </source>
</evidence>
<dbReference type="GO" id="GO:0000155">
    <property type="term" value="F:phosphorelay sensor kinase activity"/>
    <property type="evidence" value="ECO:0007669"/>
    <property type="project" value="InterPro"/>
</dbReference>
<protein>
    <recommendedName>
        <fullName evidence="11">Sensor-like histidine kinase SenX3</fullName>
        <ecNumber evidence="3">2.7.13.3</ecNumber>
    </recommendedName>
</protein>
<keyword evidence="5" id="KW-0808">Transferase</keyword>
<keyword evidence="4" id="KW-0597">Phosphoprotein</keyword>
<dbReference type="Pfam" id="PF03924">
    <property type="entry name" value="CHASE"/>
    <property type="match status" value="1"/>
</dbReference>
<dbReference type="GO" id="GO:0005886">
    <property type="term" value="C:plasma membrane"/>
    <property type="evidence" value="ECO:0007669"/>
    <property type="project" value="UniProtKB-SubCell"/>
</dbReference>
<dbReference type="Pfam" id="PF00512">
    <property type="entry name" value="HisKA"/>
    <property type="match status" value="1"/>
</dbReference>
<evidence type="ECO:0000256" key="4">
    <source>
        <dbReference type="ARBA" id="ARBA00022553"/>
    </source>
</evidence>
<dbReference type="SUPFAM" id="SSF55874">
    <property type="entry name" value="ATPase domain of HSP90 chaperone/DNA topoisomerase II/histidine kinase"/>
    <property type="match status" value="1"/>
</dbReference>
<feature type="transmembrane region" description="Helical" evidence="13">
    <location>
        <begin position="334"/>
        <end position="353"/>
    </location>
</feature>
<dbReference type="SMART" id="SM00388">
    <property type="entry name" value="HisKA"/>
    <property type="match status" value="1"/>
</dbReference>
<proteinExistence type="predicted"/>
<keyword evidence="7" id="KW-0418">Kinase</keyword>
<dbReference type="eggNOG" id="COG4251">
    <property type="taxonomic scope" value="Bacteria"/>
</dbReference>
<dbReference type="InterPro" id="IPR042240">
    <property type="entry name" value="CHASE_sf"/>
</dbReference>
<dbReference type="InterPro" id="IPR004358">
    <property type="entry name" value="Sig_transdc_His_kin-like_C"/>
</dbReference>
<dbReference type="Gene3D" id="3.30.565.10">
    <property type="entry name" value="Histidine kinase-like ATPase, C-terminal domain"/>
    <property type="match status" value="1"/>
</dbReference>
<dbReference type="GO" id="GO:0007234">
    <property type="term" value="P:osmosensory signaling via phosphorelay pathway"/>
    <property type="evidence" value="ECO:0007669"/>
    <property type="project" value="TreeGrafter"/>
</dbReference>
<dbReference type="PANTHER" id="PTHR42878:SF15">
    <property type="entry name" value="BACTERIOPHYTOCHROME"/>
    <property type="match status" value="1"/>
</dbReference>
<feature type="domain" description="CHASE" evidence="15">
    <location>
        <begin position="144"/>
        <end position="315"/>
    </location>
</feature>
<comment type="subcellular location">
    <subcellularLocation>
        <location evidence="2">Cell membrane</location>
    </subcellularLocation>
</comment>
<evidence type="ECO:0000256" key="12">
    <source>
        <dbReference type="SAM" id="Coils"/>
    </source>
</evidence>
<dbReference type="GO" id="GO:0000156">
    <property type="term" value="F:phosphorelay response regulator activity"/>
    <property type="evidence" value="ECO:0007669"/>
    <property type="project" value="TreeGrafter"/>
</dbReference>
<feature type="coiled-coil region" evidence="12">
    <location>
        <begin position="353"/>
        <end position="387"/>
    </location>
</feature>
<evidence type="ECO:0000256" key="1">
    <source>
        <dbReference type="ARBA" id="ARBA00000085"/>
    </source>
</evidence>
<dbReference type="PROSITE" id="PS50109">
    <property type="entry name" value="HIS_KIN"/>
    <property type="match status" value="1"/>
</dbReference>
<dbReference type="EC" id="2.7.13.3" evidence="3"/>
<evidence type="ECO:0000256" key="8">
    <source>
        <dbReference type="ARBA" id="ARBA00022989"/>
    </source>
</evidence>
<dbReference type="Pfam" id="PF02518">
    <property type="entry name" value="HATPase_c"/>
    <property type="match status" value="1"/>
</dbReference>
<dbReference type="eggNOG" id="COG3614">
    <property type="taxonomic scope" value="Bacteria"/>
</dbReference>
<sequence length="609" mass="67790">MIVHGWRRFVRHLRFGAVAYAVLAISILFALLCYFYVRQGIEAQNEERFQEAVLVSERALERRTTAYVDALVASRAFLAASENVRSEEWEAYISGLDLDDRYQGFESLGYVRYLDSAEEVEEADLTDTSNVPLRGPSGGESVLAPVEFVGPSNFVSRELLGYDLFLEEEHREAMEAARDSGEPRATSRVYVLGENDSPDGAALTLRPGFFVYLPVYADGPEEDANNTGPATPVERREEIEGFVFGSFRMDGLLSGLTGEEVRPALDFEVYDGEGTDTARLLYDGDGVVRASEETFDPRYSHRSQTSVAGRDWSLYFATLPSFDLVSGSASLPNLALAFGLAVALALFVATWLLSASREKAEEASVKLEEANRNLEVANRELEAFSYSVSHDLRAPLRSISGFSQILAEDYEEVLDREGVMYLERVRGASHRMSELIDDLLLLSRVTRAPIERSSVAPTAVAREVVSELEARDPEREVLWRLAETPKTNCDRRLLRVVLENLLGNAWKFTSQEEQATVEFGAEERDGVPAYYVRDNGAGFDGRYAGKLFGAFQRLHTAEEFEGTGIGLATVARIVRRHGGEVWAEGEVGEGATFHFTMEPPKRPRRTESP</sequence>
<dbReference type="Proteomes" id="UP000025229">
    <property type="component" value="Chromosome"/>
</dbReference>
<evidence type="ECO:0000256" key="6">
    <source>
        <dbReference type="ARBA" id="ARBA00022692"/>
    </source>
</evidence>
<dbReference type="KEGG" id="rrd:RradSPS_0174"/>
<keyword evidence="18" id="KW-1185">Reference proteome</keyword>
<dbReference type="STRING" id="42256.RradSPS_0174"/>
<evidence type="ECO:0000313" key="16">
    <source>
        <dbReference type="EMBL" id="AHY45457.1"/>
    </source>
</evidence>
<evidence type="ECO:0000313" key="18">
    <source>
        <dbReference type="Proteomes" id="UP000025229"/>
    </source>
</evidence>
<dbReference type="InterPro" id="IPR050351">
    <property type="entry name" value="BphY/WalK/GraS-like"/>
</dbReference>
<feature type="transmembrane region" description="Helical" evidence="13">
    <location>
        <begin position="12"/>
        <end position="37"/>
    </location>
</feature>
<feature type="domain" description="Histidine kinase" evidence="14">
    <location>
        <begin position="387"/>
        <end position="601"/>
    </location>
</feature>
<dbReference type="FunFam" id="1.10.287.130:FF:000101">
    <property type="entry name" value="Sensor histidine kinase"/>
    <property type="match status" value="1"/>
</dbReference>
<comment type="catalytic activity">
    <reaction evidence="1">
        <text>ATP + protein L-histidine = ADP + protein N-phospho-L-histidine.</text>
        <dbReference type="EC" id="2.7.13.3"/>
    </reaction>
</comment>
<dbReference type="PATRIC" id="fig|42256.3.peg.177"/>
<dbReference type="SMART" id="SM00387">
    <property type="entry name" value="HATPase_c"/>
    <property type="match status" value="1"/>
</dbReference>
<gene>
    <name evidence="16" type="ORF">RradSPS_0174</name>
    <name evidence="17" type="ORF">SIL72_02385</name>
</gene>
<keyword evidence="9" id="KW-0902">Two-component regulatory system</keyword>
<dbReference type="Gene3D" id="3.30.450.350">
    <property type="entry name" value="CHASE domain"/>
    <property type="match status" value="1"/>
</dbReference>
<evidence type="ECO:0000313" key="17">
    <source>
        <dbReference type="EMBL" id="MDX5892868.1"/>
    </source>
</evidence>
<dbReference type="OrthoDB" id="5241402at2"/>
<dbReference type="EMBL" id="CP007514">
    <property type="protein sequence ID" value="AHY45457.1"/>
    <property type="molecule type" value="Genomic_DNA"/>
</dbReference>
<dbReference type="FunFam" id="3.30.565.10:FF:000006">
    <property type="entry name" value="Sensor histidine kinase WalK"/>
    <property type="match status" value="1"/>
</dbReference>
<evidence type="ECO:0000256" key="2">
    <source>
        <dbReference type="ARBA" id="ARBA00004236"/>
    </source>
</evidence>
<evidence type="ECO:0000256" key="11">
    <source>
        <dbReference type="ARBA" id="ARBA00039401"/>
    </source>
</evidence>
<evidence type="ECO:0000259" key="15">
    <source>
        <dbReference type="PROSITE" id="PS50839"/>
    </source>
</evidence>
<dbReference type="CDD" id="cd00082">
    <property type="entry name" value="HisKA"/>
    <property type="match status" value="1"/>
</dbReference>
<dbReference type="InterPro" id="IPR036890">
    <property type="entry name" value="HATPase_C_sf"/>
</dbReference>
<evidence type="ECO:0000256" key="7">
    <source>
        <dbReference type="ARBA" id="ARBA00022777"/>
    </source>
</evidence>
<keyword evidence="10 13" id="KW-0472">Membrane</keyword>